<keyword evidence="3" id="KW-1185">Reference proteome</keyword>
<evidence type="ECO:0000313" key="3">
    <source>
        <dbReference type="Proteomes" id="UP000324133"/>
    </source>
</evidence>
<feature type="domain" description="DUF3616" evidence="1">
    <location>
        <begin position="29"/>
        <end position="362"/>
    </location>
</feature>
<organism evidence="2 3">
    <name type="scientific">Rufibacter hautae</name>
    <dbReference type="NCBI Taxonomy" id="2595005"/>
    <lineage>
        <taxon>Bacteria</taxon>
        <taxon>Pseudomonadati</taxon>
        <taxon>Bacteroidota</taxon>
        <taxon>Cytophagia</taxon>
        <taxon>Cytophagales</taxon>
        <taxon>Hymenobacteraceae</taxon>
        <taxon>Rufibacter</taxon>
    </lineage>
</organism>
<reference evidence="2 3" key="1">
    <citation type="submission" date="2019-07" db="EMBL/GenBank/DDBJ databases">
        <title>Rufibacter sp. nov., isolated from lake sediment.</title>
        <authorList>
            <person name="Qu J.-H."/>
        </authorList>
    </citation>
    <scope>NUCLEOTIDE SEQUENCE [LARGE SCALE GENOMIC DNA]</scope>
    <source>
        <strain evidence="2 3">NBS58-1</strain>
    </source>
</reference>
<dbReference type="Pfam" id="PF12275">
    <property type="entry name" value="DUF3616"/>
    <property type="match status" value="1"/>
</dbReference>
<dbReference type="OrthoDB" id="423529at2"/>
<evidence type="ECO:0000259" key="1">
    <source>
        <dbReference type="Pfam" id="PF12275"/>
    </source>
</evidence>
<accession>A0A5B6TJS9</accession>
<protein>
    <submittedName>
        <fullName evidence="2">DUF3616 domain-containing protein</fullName>
    </submittedName>
</protein>
<sequence>MKSPAFTVQLHFESEHSITATGKHVRDGLSAVLRTGDYLWMSCDEQTTLERLKLTGDQTFGEHVHFDLSQYLDLPDGTNSEIDIEGLGEGGGYLWLVGSHSLKRKKPRKEDSVEKQIKRLAKVSSDPNRYLLARIPLVHDPETGEYTLAKKCADPEDSSKKLRAAQLASSKHGNQLMDAFQEDIHLKDFLPIPGKDNGFDIEGLAVHENRIFVGLRGPVLRGWSMVVELQLEDGEEKGTLQLKANKDGSLYKKHFLHMVGKGVRELRVKDNDLYILAGPTMDLDGTIAVYRWPNAMVQSVEGEQIVHRKELDHLFDVPHGSGSHTGLDKAEGLGIYDEEHLLVVFDSPRDERKTDKNAVTADVYRIKEE</sequence>
<dbReference type="AlphaFoldDB" id="A0A5B6TJS9"/>
<dbReference type="RefSeq" id="WP_149089873.1">
    <property type="nucleotide sequence ID" value="NZ_VKKY01000001.1"/>
</dbReference>
<dbReference type="EMBL" id="VKKY01000001">
    <property type="protein sequence ID" value="KAA3440236.1"/>
    <property type="molecule type" value="Genomic_DNA"/>
</dbReference>
<dbReference type="InterPro" id="IPR022060">
    <property type="entry name" value="DUF3616"/>
</dbReference>
<evidence type="ECO:0000313" key="2">
    <source>
        <dbReference type="EMBL" id="KAA3440236.1"/>
    </source>
</evidence>
<dbReference type="Proteomes" id="UP000324133">
    <property type="component" value="Unassembled WGS sequence"/>
</dbReference>
<name>A0A5B6TJS9_9BACT</name>
<proteinExistence type="predicted"/>
<gene>
    <name evidence="2" type="ORF">FOA19_06135</name>
</gene>
<comment type="caution">
    <text evidence="2">The sequence shown here is derived from an EMBL/GenBank/DDBJ whole genome shotgun (WGS) entry which is preliminary data.</text>
</comment>